<evidence type="ECO:0000313" key="5">
    <source>
        <dbReference type="EMBL" id="RCH98547.1"/>
    </source>
</evidence>
<reference evidence="5 6" key="1">
    <citation type="journal article" date="2018" name="G3 (Bethesda)">
        <title>Phylogenetic and Phylogenomic Definition of Rhizopus Species.</title>
        <authorList>
            <person name="Gryganskyi A.P."/>
            <person name="Golan J."/>
            <person name="Dolatabadi S."/>
            <person name="Mondo S."/>
            <person name="Robb S."/>
            <person name="Idnurm A."/>
            <person name="Muszewska A."/>
            <person name="Steczkiewicz K."/>
            <person name="Masonjones S."/>
            <person name="Liao H.L."/>
            <person name="Gajdeczka M.T."/>
            <person name="Anike F."/>
            <person name="Vuek A."/>
            <person name="Anishchenko I.M."/>
            <person name="Voigt K."/>
            <person name="de Hoog G.S."/>
            <person name="Smith M.E."/>
            <person name="Heitman J."/>
            <person name="Vilgalys R."/>
            <person name="Stajich J.E."/>
        </authorList>
    </citation>
    <scope>NUCLEOTIDE SEQUENCE [LARGE SCALE GENOMIC DNA]</scope>
    <source>
        <strain evidence="5 6">LSU 92-RS-03</strain>
    </source>
</reference>
<protein>
    <recommendedName>
        <fullName evidence="4">Methyltransferase domain-containing protein</fullName>
    </recommendedName>
</protein>
<dbReference type="GO" id="GO:0005739">
    <property type="term" value="C:mitochondrion"/>
    <property type="evidence" value="ECO:0007669"/>
    <property type="project" value="TreeGrafter"/>
</dbReference>
<gene>
    <name evidence="5" type="ORF">CU098_007226</name>
</gene>
<dbReference type="GO" id="GO:0032259">
    <property type="term" value="P:methylation"/>
    <property type="evidence" value="ECO:0007669"/>
    <property type="project" value="UniProtKB-KW"/>
</dbReference>
<dbReference type="Gene3D" id="3.10.290.10">
    <property type="entry name" value="RNA-binding S4 domain"/>
    <property type="match status" value="1"/>
</dbReference>
<proteinExistence type="predicted"/>
<dbReference type="InterPro" id="IPR036986">
    <property type="entry name" value="S4_RNA-bd_sf"/>
</dbReference>
<dbReference type="InterPro" id="IPR029063">
    <property type="entry name" value="SAM-dependent_MTases_sf"/>
</dbReference>
<dbReference type="SUPFAM" id="SSF53335">
    <property type="entry name" value="S-adenosyl-L-methionine-dependent methyltransferases"/>
    <property type="match status" value="1"/>
</dbReference>
<dbReference type="AlphaFoldDB" id="A0A367K8Q0"/>
<dbReference type="Proteomes" id="UP000253551">
    <property type="component" value="Unassembled WGS sequence"/>
</dbReference>
<evidence type="ECO:0000256" key="3">
    <source>
        <dbReference type="ARBA" id="ARBA00022691"/>
    </source>
</evidence>
<dbReference type="GO" id="GO:0008276">
    <property type="term" value="F:protein methyltransferase activity"/>
    <property type="evidence" value="ECO:0007669"/>
    <property type="project" value="InterPro"/>
</dbReference>
<dbReference type="InterPro" id="IPR020103">
    <property type="entry name" value="PsdUridine_synth_cat_dom_sf"/>
</dbReference>
<dbReference type="GO" id="GO:0009982">
    <property type="term" value="F:pseudouridine synthase activity"/>
    <property type="evidence" value="ECO:0007669"/>
    <property type="project" value="InterPro"/>
</dbReference>
<dbReference type="Gene3D" id="3.40.50.150">
    <property type="entry name" value="Vaccinia Virus protein VP39"/>
    <property type="match status" value="1"/>
</dbReference>
<dbReference type="InterPro" id="IPR025714">
    <property type="entry name" value="Methyltranfer_dom"/>
</dbReference>
<keyword evidence="6" id="KW-1185">Reference proteome</keyword>
<dbReference type="Gene3D" id="3.30.2350.10">
    <property type="entry name" value="Pseudouridine synthase"/>
    <property type="match status" value="1"/>
</dbReference>
<dbReference type="OrthoDB" id="269872at2759"/>
<evidence type="ECO:0000256" key="1">
    <source>
        <dbReference type="ARBA" id="ARBA00022603"/>
    </source>
</evidence>
<dbReference type="EMBL" id="PJQM01002053">
    <property type="protein sequence ID" value="RCH98547.1"/>
    <property type="molecule type" value="Genomic_DNA"/>
</dbReference>
<accession>A0A367K8Q0</accession>
<name>A0A367K8Q0_RHIST</name>
<keyword evidence="2" id="KW-0808">Transferase</keyword>
<dbReference type="STRING" id="4846.A0A367K8Q0"/>
<dbReference type="Pfam" id="PF13847">
    <property type="entry name" value="Methyltransf_31"/>
    <property type="match status" value="1"/>
</dbReference>
<dbReference type="PANTHER" id="PTHR18895:SF74">
    <property type="entry name" value="MTRF1L RELEASE FACTOR GLUTAMINE METHYLTRANSFERASE"/>
    <property type="match status" value="1"/>
</dbReference>
<evidence type="ECO:0000313" key="6">
    <source>
        <dbReference type="Proteomes" id="UP000253551"/>
    </source>
</evidence>
<dbReference type="GO" id="GO:0003723">
    <property type="term" value="F:RNA binding"/>
    <property type="evidence" value="ECO:0007669"/>
    <property type="project" value="InterPro"/>
</dbReference>
<comment type="caution">
    <text evidence="5">The sequence shown here is derived from an EMBL/GenBank/DDBJ whole genome shotgun (WGS) entry which is preliminary data.</text>
</comment>
<keyword evidence="1" id="KW-0489">Methyltransferase</keyword>
<keyword evidence="3" id="KW-0949">S-adenosyl-L-methionine</keyword>
<dbReference type="InterPro" id="IPR004556">
    <property type="entry name" value="HemK-like"/>
</dbReference>
<dbReference type="InterPro" id="IPR002052">
    <property type="entry name" value="DNA_methylase_N6_adenine_CS"/>
</dbReference>
<feature type="domain" description="Methyltransferase" evidence="4">
    <location>
        <begin position="374"/>
        <end position="460"/>
    </location>
</feature>
<dbReference type="InterPro" id="IPR050320">
    <property type="entry name" value="N5-glutamine_MTase"/>
</dbReference>
<evidence type="ECO:0000256" key="2">
    <source>
        <dbReference type="ARBA" id="ARBA00022679"/>
    </source>
</evidence>
<dbReference type="PANTHER" id="PTHR18895">
    <property type="entry name" value="HEMK METHYLTRANSFERASE"/>
    <property type="match status" value="1"/>
</dbReference>
<sequence>MSNTIIHLKITISEEFNNQRIRKFLLQHYRDIIQSKENLHRSFGRKEILVNGTPVEETRFLKTGDFVEVKYNKSIEESEKMNAIPVRVCYEDKHLAVVWKPSGQNFIMFEKAIQFKMALKGLQEEKVWCINDIQKAASGLIIVAKTKQAHQSLVEQYKQDKIDVIMRVLCHGSVATTDIPSLFSLRKDHHTTEHIVPKEIVKSIHIISQTPSNNAQFITRLDLSLHTPLSSTQLRKLFYFYSPNPIIGNSEFTYPLKVNKDKGLCASLLSVSFMHPILQTQVNIAEQEPAKFNVVCDREARFYQKKLDREQEQLKKANMDPKERKEGQLLAYVLGHKEFCGHTFKITQDCLIPRPSSETLVHATLHALHPCPDHARIIDIGTGSGNLLISILKELPSSVTGVGIDISQAALSIARENSKSLLMDESRATWRVQDMNTLSEFKEVFDVLVCNPPYLVETKSVKKRGELNTFEHEPPEALFAKEDGYEWYYSLRRLAPMILKKDGYVVLECGKGMMRKVSGIWCQEGWQQHATYKDPQGWDRCLVLKKS</sequence>
<dbReference type="PROSITE" id="PS00092">
    <property type="entry name" value="N6_MTASE"/>
    <property type="match status" value="1"/>
</dbReference>
<dbReference type="SUPFAM" id="SSF55120">
    <property type="entry name" value="Pseudouridine synthase"/>
    <property type="match status" value="1"/>
</dbReference>
<organism evidence="5 6">
    <name type="scientific">Rhizopus stolonifer</name>
    <name type="common">Rhizopus nigricans</name>
    <dbReference type="NCBI Taxonomy" id="4846"/>
    <lineage>
        <taxon>Eukaryota</taxon>
        <taxon>Fungi</taxon>
        <taxon>Fungi incertae sedis</taxon>
        <taxon>Mucoromycota</taxon>
        <taxon>Mucoromycotina</taxon>
        <taxon>Mucoromycetes</taxon>
        <taxon>Mucorales</taxon>
        <taxon>Mucorineae</taxon>
        <taxon>Rhizopodaceae</taxon>
        <taxon>Rhizopus</taxon>
    </lineage>
</organism>
<dbReference type="NCBIfam" id="TIGR00536">
    <property type="entry name" value="hemK_fam"/>
    <property type="match status" value="1"/>
</dbReference>
<evidence type="ECO:0000259" key="4">
    <source>
        <dbReference type="Pfam" id="PF13847"/>
    </source>
</evidence>
<dbReference type="GO" id="GO:0001522">
    <property type="term" value="P:pseudouridine synthesis"/>
    <property type="evidence" value="ECO:0007669"/>
    <property type="project" value="InterPro"/>
</dbReference>
<dbReference type="CDD" id="cd02440">
    <property type="entry name" value="AdoMet_MTases"/>
    <property type="match status" value="1"/>
</dbReference>